<dbReference type="EMBL" id="CP034204">
    <property type="protein sequence ID" value="QBZ54881.1"/>
    <property type="molecule type" value="Genomic_DNA"/>
</dbReference>
<dbReference type="AlphaFoldDB" id="A0A4P7N0C7"/>
<dbReference type="Proteomes" id="UP000294847">
    <property type="component" value="Chromosome 1"/>
</dbReference>
<proteinExistence type="predicted"/>
<sequence length="116" mass="12589">MPLAMDPACQTAAACLPLHGDISTQTTYIHTLVPINSPRKNPPINAHHHTEEVRCFWLGGVAICGQPRAFRRTRPTTKDPALALFFHLSSASISTLASADGSRLEACSSRILHSFL</sequence>
<protein>
    <submittedName>
        <fullName evidence="1">Uncharacterized protein</fullName>
    </submittedName>
</protein>
<gene>
    <name evidence="1" type="ORF">PoMZ_10591</name>
</gene>
<organism evidence="1 2">
    <name type="scientific">Pyricularia oryzae</name>
    <name type="common">Rice blast fungus</name>
    <name type="synonym">Magnaporthe oryzae</name>
    <dbReference type="NCBI Taxonomy" id="318829"/>
    <lineage>
        <taxon>Eukaryota</taxon>
        <taxon>Fungi</taxon>
        <taxon>Dikarya</taxon>
        <taxon>Ascomycota</taxon>
        <taxon>Pezizomycotina</taxon>
        <taxon>Sordariomycetes</taxon>
        <taxon>Sordariomycetidae</taxon>
        <taxon>Magnaporthales</taxon>
        <taxon>Pyriculariaceae</taxon>
        <taxon>Pyricularia</taxon>
    </lineage>
</organism>
<name>A0A4P7N0C7_PYROR</name>
<evidence type="ECO:0000313" key="1">
    <source>
        <dbReference type="EMBL" id="QBZ54881.1"/>
    </source>
</evidence>
<reference evidence="1 2" key="1">
    <citation type="journal article" date="2019" name="Mol. Biol. Evol.">
        <title>Blast fungal genomes show frequent chromosomal changes, gene gains and losses, and effector gene turnover.</title>
        <authorList>
            <person name="Gomez Luciano L.B."/>
            <person name="Jason Tsai I."/>
            <person name="Chuma I."/>
            <person name="Tosa Y."/>
            <person name="Chen Y.H."/>
            <person name="Li J.Y."/>
            <person name="Li M.Y."/>
            <person name="Jade Lu M.Y."/>
            <person name="Nakayashiki H."/>
            <person name="Li W.H."/>
        </authorList>
    </citation>
    <scope>NUCLEOTIDE SEQUENCE [LARGE SCALE GENOMIC DNA]</scope>
    <source>
        <strain evidence="1">MZ5-1-6</strain>
    </source>
</reference>
<evidence type="ECO:0000313" key="2">
    <source>
        <dbReference type="Proteomes" id="UP000294847"/>
    </source>
</evidence>
<accession>A0A4P7N0C7</accession>